<dbReference type="AlphaFoldDB" id="A0A917LEQ5"/>
<evidence type="ECO:0000256" key="2">
    <source>
        <dbReference type="ARBA" id="ARBA00023315"/>
    </source>
</evidence>
<keyword evidence="1" id="KW-0808">Transferase</keyword>
<dbReference type="Proteomes" id="UP000616608">
    <property type="component" value="Unassembled WGS sequence"/>
</dbReference>
<comment type="caution">
    <text evidence="4">The sequence shown here is derived from an EMBL/GenBank/DDBJ whole genome shotgun (WGS) entry which is preliminary data.</text>
</comment>
<dbReference type="GO" id="GO:0016747">
    <property type="term" value="F:acyltransferase activity, transferring groups other than amino-acyl groups"/>
    <property type="evidence" value="ECO:0007669"/>
    <property type="project" value="InterPro"/>
</dbReference>
<sequence>MTIFQATLKDLPKLVPLFDGYRQFYKQASDLEGATQFLEQRLINQDAVIFIITVGDEYAGFTQLYPIFSSKAMQDAYLLNDLFIAPEFRRSGIAEQLMRYTFAFAKEEGANFVMLETAVDNIKAQALYEKVGMIRDTERYYYAIQP</sequence>
<evidence type="ECO:0000313" key="5">
    <source>
        <dbReference type="Proteomes" id="UP000616608"/>
    </source>
</evidence>
<dbReference type="SUPFAM" id="SSF55729">
    <property type="entry name" value="Acyl-CoA N-acyltransferases (Nat)"/>
    <property type="match status" value="1"/>
</dbReference>
<dbReference type="CDD" id="cd04301">
    <property type="entry name" value="NAT_SF"/>
    <property type="match status" value="1"/>
</dbReference>
<dbReference type="EMBL" id="BMJT01000002">
    <property type="protein sequence ID" value="GGG15857.1"/>
    <property type="molecule type" value="Genomic_DNA"/>
</dbReference>
<feature type="domain" description="N-acetyltransferase" evidence="3">
    <location>
        <begin position="1"/>
        <end position="146"/>
    </location>
</feature>
<keyword evidence="5" id="KW-1185">Reference proteome</keyword>
<evidence type="ECO:0000256" key="1">
    <source>
        <dbReference type="ARBA" id="ARBA00022679"/>
    </source>
</evidence>
<dbReference type="Gene3D" id="3.40.630.30">
    <property type="match status" value="1"/>
</dbReference>
<dbReference type="InterPro" id="IPR050680">
    <property type="entry name" value="YpeA/RimI_acetyltransf"/>
</dbReference>
<protein>
    <submittedName>
        <fullName evidence="4">N-acetyltransferase</fullName>
    </submittedName>
</protein>
<organism evidence="4 5">
    <name type="scientific">Lysinibacillus alkalisoli</name>
    <dbReference type="NCBI Taxonomy" id="1911548"/>
    <lineage>
        <taxon>Bacteria</taxon>
        <taxon>Bacillati</taxon>
        <taxon>Bacillota</taxon>
        <taxon>Bacilli</taxon>
        <taxon>Bacillales</taxon>
        <taxon>Bacillaceae</taxon>
        <taxon>Lysinibacillus</taxon>
    </lineage>
</organism>
<reference evidence="4" key="2">
    <citation type="submission" date="2020-09" db="EMBL/GenBank/DDBJ databases">
        <authorList>
            <person name="Sun Q."/>
            <person name="Zhou Y."/>
        </authorList>
    </citation>
    <scope>NUCLEOTIDE SEQUENCE</scope>
    <source>
        <strain evidence="4">CGMCC 1.15760</strain>
    </source>
</reference>
<gene>
    <name evidence="4" type="ORF">GCM10007425_07720</name>
</gene>
<dbReference type="Pfam" id="PF00583">
    <property type="entry name" value="Acetyltransf_1"/>
    <property type="match status" value="1"/>
</dbReference>
<dbReference type="InterPro" id="IPR000182">
    <property type="entry name" value="GNAT_dom"/>
</dbReference>
<accession>A0A917LEQ5</accession>
<dbReference type="RefSeq" id="WP_188613697.1">
    <property type="nucleotide sequence ID" value="NZ_BMJT01000002.1"/>
</dbReference>
<dbReference type="PROSITE" id="PS51186">
    <property type="entry name" value="GNAT"/>
    <property type="match status" value="1"/>
</dbReference>
<reference evidence="4" key="1">
    <citation type="journal article" date="2014" name="Int. J. Syst. Evol. Microbiol.">
        <title>Complete genome sequence of Corynebacterium casei LMG S-19264T (=DSM 44701T), isolated from a smear-ripened cheese.</title>
        <authorList>
            <consortium name="US DOE Joint Genome Institute (JGI-PGF)"/>
            <person name="Walter F."/>
            <person name="Albersmeier A."/>
            <person name="Kalinowski J."/>
            <person name="Ruckert C."/>
        </authorList>
    </citation>
    <scope>NUCLEOTIDE SEQUENCE</scope>
    <source>
        <strain evidence="4">CGMCC 1.15760</strain>
    </source>
</reference>
<dbReference type="InterPro" id="IPR016181">
    <property type="entry name" value="Acyl_CoA_acyltransferase"/>
</dbReference>
<dbReference type="PANTHER" id="PTHR43420">
    <property type="entry name" value="ACETYLTRANSFERASE"/>
    <property type="match status" value="1"/>
</dbReference>
<dbReference type="PANTHER" id="PTHR43420:SF44">
    <property type="entry name" value="ACETYLTRANSFERASE YPEA"/>
    <property type="match status" value="1"/>
</dbReference>
<keyword evidence="2" id="KW-0012">Acyltransferase</keyword>
<name>A0A917LEQ5_9BACI</name>
<evidence type="ECO:0000259" key="3">
    <source>
        <dbReference type="PROSITE" id="PS51186"/>
    </source>
</evidence>
<proteinExistence type="predicted"/>
<evidence type="ECO:0000313" key="4">
    <source>
        <dbReference type="EMBL" id="GGG15857.1"/>
    </source>
</evidence>